<comment type="subcellular location">
    <subcellularLocation>
        <location evidence="2">Cell membrane</location>
    </subcellularLocation>
    <subcellularLocation>
        <location evidence="1">Endomembrane system</location>
        <topology evidence="1">Multi-pass membrane protein</topology>
    </subcellularLocation>
</comment>
<evidence type="ECO:0000256" key="2">
    <source>
        <dbReference type="ARBA" id="ARBA00004236"/>
    </source>
</evidence>
<dbReference type="GO" id="GO:0016887">
    <property type="term" value="F:ATP hydrolysis activity"/>
    <property type="evidence" value="ECO:0007669"/>
    <property type="project" value="InterPro"/>
</dbReference>
<evidence type="ECO:0000256" key="3">
    <source>
        <dbReference type="ARBA" id="ARBA00006012"/>
    </source>
</evidence>
<dbReference type="InterPro" id="IPR003439">
    <property type="entry name" value="ABC_transporter-like_ATP-bd"/>
</dbReference>
<dbReference type="PROSITE" id="PS50893">
    <property type="entry name" value="ABC_TRANSPORTER_2"/>
    <property type="match status" value="2"/>
</dbReference>
<keyword evidence="17" id="KW-1185">Reference proteome</keyword>
<evidence type="ECO:0000256" key="11">
    <source>
        <dbReference type="ARBA" id="ARBA00023136"/>
    </source>
</evidence>
<name>A0A2J6PUS6_9HELO</name>
<keyword evidence="4" id="KW-0813">Transport</keyword>
<feature type="transmembrane region" description="Helical" evidence="14">
    <location>
        <begin position="654"/>
        <end position="672"/>
    </location>
</feature>
<reference evidence="16 17" key="1">
    <citation type="submission" date="2016-05" db="EMBL/GenBank/DDBJ databases">
        <title>A degradative enzymes factory behind the ericoid mycorrhizal symbiosis.</title>
        <authorList>
            <consortium name="DOE Joint Genome Institute"/>
            <person name="Martino E."/>
            <person name="Morin E."/>
            <person name="Grelet G."/>
            <person name="Kuo A."/>
            <person name="Kohler A."/>
            <person name="Daghino S."/>
            <person name="Barry K."/>
            <person name="Choi C."/>
            <person name="Cichocki N."/>
            <person name="Clum A."/>
            <person name="Copeland A."/>
            <person name="Hainaut M."/>
            <person name="Haridas S."/>
            <person name="Labutti K."/>
            <person name="Lindquist E."/>
            <person name="Lipzen A."/>
            <person name="Khouja H.-R."/>
            <person name="Murat C."/>
            <person name="Ohm R."/>
            <person name="Olson A."/>
            <person name="Spatafora J."/>
            <person name="Veneault-Fourrey C."/>
            <person name="Henrissat B."/>
            <person name="Grigoriev I."/>
            <person name="Martin F."/>
            <person name="Perotto S."/>
        </authorList>
    </citation>
    <scope>NUCLEOTIDE SEQUENCE [LARGE SCALE GENOMIC DNA]</scope>
    <source>
        <strain evidence="16 17">UAMH 7357</strain>
    </source>
</reference>
<evidence type="ECO:0000256" key="6">
    <source>
        <dbReference type="ARBA" id="ARBA00022692"/>
    </source>
</evidence>
<evidence type="ECO:0000256" key="1">
    <source>
        <dbReference type="ARBA" id="ARBA00004127"/>
    </source>
</evidence>
<gene>
    <name evidence="16" type="ORF">NA56DRAFT_266048</name>
</gene>
<dbReference type="InterPro" id="IPR013525">
    <property type="entry name" value="ABC2_TM"/>
</dbReference>
<feature type="compositionally biased region" description="Basic and acidic residues" evidence="13">
    <location>
        <begin position="1"/>
        <end position="24"/>
    </location>
</feature>
<dbReference type="Pfam" id="PF01061">
    <property type="entry name" value="ABC2_membrane"/>
    <property type="match status" value="2"/>
</dbReference>
<sequence length="1551" mass="173386">MASNGDREFQPIRTEDIFNSHSSEDSSNAVERSQRPGMIPSGSSTDYEEKGELERTETNQTSRSARERRQFEPIRSGDREELQRIASEFGGSVSLQRTATVQSSRLERKDTLYGIQLGDPVLDPSSPEFDVYKWSRMLMRLMDENEVIQRRAGIVWKNLKVCGSGSAINLQKNVGSLFMAPLRFGEFFGKGPEKTILNEFDGVLKSGEMLVVLGRPGSGCSTLLKTLMGELHGLDMKSESEIHYNGITQKQMLKQFKGEIVYNQEVDKHFPHLTVGETLEFAARVRTPQQRLIEGVNRESWAKHMAKVVMANFGLSHTYNTKVGNDFVRGVSGGERKRVSIAEMALAGSPIASWDNSTRGLDAATALEFTRSLRMAANLAGSVHLVAIYQASQAIYDEFDKAVVLYEGRQIYFGPCDEAKQYFIDMGWECPPRQTTGDFLTSVTNPTERKVREGFENKVPRTSEEFEKYWKASEHRKRLMEEIEEHEAEFPIGGKTLEEFQASKKGMQAKHVRPESPYMVSIPMQVKYCTQRAYQRLWNDKTSTITTIVGQIVMALIIGSIFYGTRNDTSSFFQKGGVLFFAVLLNALIAISEINTLYSQRPIVEKQASYAFYHPFTEALAGIVADIPVKFAIATCFNIILYFLAGLRREPSQFFIFFLFNFVAILTMSQIYRSIAASTKTVSQALAIAGVVTLAIVIYTGFVIPRPLMHPWFKWISWINPVAYAFEGLFVNELHDQRFTCSILVPSGGAYTLTGNSFVCAVAGAVVGQTTVSGDDYLESQFQYSYSHIWRNLGFMFAFMIFFLFVYLFATEFNSATSSTAEVLVFRRGHVPKHLEIAEKAAKHDEEAPIAGAGTGNAGKDDAAQEKEQEEKVNALAPQTNVFTWKDVCYDIKIKGEPRRLLDNVSGWVKPGTLTALMGVSGAGKTTLLDVLAQRVSMGVVTGDMLVSGKPLDESFQRKTGYVQQQDLHLETTTVREALRFSAMLRQPKHYSKKEKYDFVEDVIKMLNMQDFSEAVVGVPGEGLNVEQRKLLTIGVELAARPALLLFLDEPTSGLDSQSSWAIVAFLRKLADNGQAVLATIHQPSAILFQEFDRLLFLAKGGKTVYFGDIGKNSETLLNYFESNGADKCGDDDNPAEYMLTMVGAGPSGKSTKDWHEVWKNSNEANEVQTELARIKSEMSSQATEENEGTHSEFAMPFTNQLWEVTIRVFQQYWRTPGYIYSKLLLGVASALFIGFSFFHADATQQGLQDVIFSIFMITTIFTSLVQQIMPRFILQRDLYEVRERPSKAYSWKAFLIANVVVEIPYQILLGVMVFASYFYPIYTQDGIPPSVRQGLILLLIVQFFVFASTFAHMLIAALPDSETAGNIATLMFSLTLTFNGVFQPPYALPGFWIFMYRVSPLTYLVSAIASTGLSGRQVICSQNELAVMQPPVGSTCGAYLSSYASLAGGRIYNPDATSDCQYCTASNADQFLESVAISYSTRWRDYGIGFAYIGFNIFMAVLLYYLIRVRKGSGRGIKERLAPVLGLFKKDPEKENVGSERKKAPQAKGE</sequence>
<feature type="transmembrane region" description="Helical" evidence="14">
    <location>
        <begin position="577"/>
        <end position="599"/>
    </location>
</feature>
<evidence type="ECO:0000259" key="15">
    <source>
        <dbReference type="PROSITE" id="PS50893"/>
    </source>
</evidence>
<evidence type="ECO:0000256" key="10">
    <source>
        <dbReference type="ARBA" id="ARBA00022989"/>
    </source>
</evidence>
<dbReference type="InterPro" id="IPR034001">
    <property type="entry name" value="ABCG_PDR_1"/>
</dbReference>
<dbReference type="InterPro" id="IPR017871">
    <property type="entry name" value="ABC_transporter-like_CS"/>
</dbReference>
<dbReference type="InterPro" id="IPR029481">
    <property type="entry name" value="ABC_trans_N"/>
</dbReference>
<evidence type="ECO:0000256" key="13">
    <source>
        <dbReference type="SAM" id="MobiDB-lite"/>
    </source>
</evidence>
<keyword evidence="7" id="KW-0677">Repeat</keyword>
<evidence type="ECO:0000256" key="7">
    <source>
        <dbReference type="ARBA" id="ARBA00022737"/>
    </source>
</evidence>
<keyword evidence="5" id="KW-1003">Cell membrane</keyword>
<feature type="transmembrane region" description="Helical" evidence="14">
    <location>
        <begin position="1335"/>
        <end position="1359"/>
    </location>
</feature>
<feature type="compositionally biased region" description="Basic and acidic residues" evidence="13">
    <location>
        <begin position="859"/>
        <end position="868"/>
    </location>
</feature>
<evidence type="ECO:0000256" key="5">
    <source>
        <dbReference type="ARBA" id="ARBA00022475"/>
    </source>
</evidence>
<feature type="transmembrane region" description="Helical" evidence="14">
    <location>
        <begin position="1304"/>
        <end position="1323"/>
    </location>
</feature>
<evidence type="ECO:0000256" key="12">
    <source>
        <dbReference type="ARBA" id="ARBA00023180"/>
    </source>
</evidence>
<evidence type="ECO:0000256" key="8">
    <source>
        <dbReference type="ARBA" id="ARBA00022741"/>
    </source>
</evidence>
<keyword evidence="12" id="KW-0325">Glycoprotein</keyword>
<feature type="transmembrane region" description="Helical" evidence="14">
    <location>
        <begin position="789"/>
        <end position="810"/>
    </location>
</feature>
<dbReference type="PANTHER" id="PTHR19241">
    <property type="entry name" value="ATP-BINDING CASSETTE TRANSPORTER"/>
    <property type="match status" value="1"/>
</dbReference>
<protein>
    <submittedName>
        <fullName evidence="16">Putative ABC transporter CDR4</fullName>
    </submittedName>
</protein>
<dbReference type="Pfam" id="PF14510">
    <property type="entry name" value="ABC_trans_N"/>
    <property type="match status" value="1"/>
</dbReference>
<feature type="domain" description="ABC transporter" evidence="15">
    <location>
        <begin position="883"/>
        <end position="1126"/>
    </location>
</feature>
<dbReference type="STRING" id="1745343.A0A2J6PUS6"/>
<keyword evidence="8" id="KW-0547">Nucleotide-binding</keyword>
<feature type="region of interest" description="Disordered" evidence="13">
    <location>
        <begin position="1"/>
        <end position="80"/>
    </location>
</feature>
<dbReference type="Proteomes" id="UP000235672">
    <property type="component" value="Unassembled WGS sequence"/>
</dbReference>
<dbReference type="GO" id="GO:0005524">
    <property type="term" value="F:ATP binding"/>
    <property type="evidence" value="ECO:0007669"/>
    <property type="project" value="UniProtKB-KW"/>
</dbReference>
<dbReference type="GO" id="GO:0005886">
    <property type="term" value="C:plasma membrane"/>
    <property type="evidence" value="ECO:0007669"/>
    <property type="project" value="UniProtKB-SubCell"/>
</dbReference>
<dbReference type="FunFam" id="3.40.50.300:FF:000054">
    <property type="entry name" value="ABC multidrug transporter atrF"/>
    <property type="match status" value="1"/>
</dbReference>
<feature type="compositionally biased region" description="Basic and acidic residues" evidence="13">
    <location>
        <begin position="47"/>
        <end position="57"/>
    </location>
</feature>
<keyword evidence="9" id="KW-0067">ATP-binding</keyword>
<feature type="domain" description="ABC transporter" evidence="15">
    <location>
        <begin position="182"/>
        <end position="432"/>
    </location>
</feature>
<dbReference type="InterPro" id="IPR034003">
    <property type="entry name" value="ABCG_PDR_2"/>
</dbReference>
<evidence type="ECO:0000313" key="16">
    <source>
        <dbReference type="EMBL" id="PMD17782.1"/>
    </source>
</evidence>
<feature type="compositionally biased region" description="Basic and acidic residues" evidence="13">
    <location>
        <begin position="64"/>
        <end position="80"/>
    </location>
</feature>
<feature type="transmembrane region" description="Helical" evidence="14">
    <location>
        <begin position="684"/>
        <end position="704"/>
    </location>
</feature>
<dbReference type="InterPro" id="IPR027417">
    <property type="entry name" value="P-loop_NTPase"/>
</dbReference>
<feature type="transmembrane region" description="Helical" evidence="14">
    <location>
        <begin position="1487"/>
        <end position="1508"/>
    </location>
</feature>
<dbReference type="InterPro" id="IPR010929">
    <property type="entry name" value="PDR_CDR_ABC"/>
</dbReference>
<comment type="similarity">
    <text evidence="3">Belongs to the ABC transporter superfamily. ABCG family. PDR (TC 3.A.1.205) subfamily.</text>
</comment>
<feature type="transmembrane region" description="Helical" evidence="14">
    <location>
        <begin position="545"/>
        <end position="565"/>
    </location>
</feature>
<dbReference type="CDD" id="cd03233">
    <property type="entry name" value="ABCG_PDR_domain1"/>
    <property type="match status" value="1"/>
</dbReference>
<feature type="transmembrane region" description="Helical" evidence="14">
    <location>
        <begin position="1365"/>
        <end position="1383"/>
    </location>
</feature>
<feature type="region of interest" description="Disordered" evidence="13">
    <location>
        <begin position="846"/>
        <end position="868"/>
    </location>
</feature>
<keyword evidence="10 14" id="KW-1133">Transmembrane helix</keyword>
<evidence type="ECO:0000256" key="14">
    <source>
        <dbReference type="SAM" id="Phobius"/>
    </source>
</evidence>
<dbReference type="Pfam" id="PF06422">
    <property type="entry name" value="PDR_CDR"/>
    <property type="match status" value="1"/>
</dbReference>
<organism evidence="16 17">
    <name type="scientific">Hyaloscypha hepaticicola</name>
    <dbReference type="NCBI Taxonomy" id="2082293"/>
    <lineage>
        <taxon>Eukaryota</taxon>
        <taxon>Fungi</taxon>
        <taxon>Dikarya</taxon>
        <taxon>Ascomycota</taxon>
        <taxon>Pezizomycotina</taxon>
        <taxon>Leotiomycetes</taxon>
        <taxon>Helotiales</taxon>
        <taxon>Hyaloscyphaceae</taxon>
        <taxon>Hyaloscypha</taxon>
    </lineage>
</organism>
<evidence type="ECO:0000313" key="17">
    <source>
        <dbReference type="Proteomes" id="UP000235672"/>
    </source>
</evidence>
<proteinExistence type="inferred from homology"/>
<feature type="transmembrane region" description="Helical" evidence="14">
    <location>
        <begin position="1218"/>
        <end position="1239"/>
    </location>
</feature>
<dbReference type="SUPFAM" id="SSF52540">
    <property type="entry name" value="P-loop containing nucleoside triphosphate hydrolases"/>
    <property type="match status" value="2"/>
</dbReference>
<keyword evidence="11 14" id="KW-0472">Membrane</keyword>
<dbReference type="Pfam" id="PF00005">
    <property type="entry name" value="ABC_tran"/>
    <property type="match status" value="2"/>
</dbReference>
<dbReference type="Gene3D" id="3.40.50.300">
    <property type="entry name" value="P-loop containing nucleotide triphosphate hydrolases"/>
    <property type="match status" value="2"/>
</dbReference>
<dbReference type="PROSITE" id="PS00211">
    <property type="entry name" value="ABC_TRANSPORTER_1"/>
    <property type="match status" value="1"/>
</dbReference>
<dbReference type="FunFam" id="3.40.50.300:FF:001601">
    <property type="entry name" value="ABC multidrug transporter"/>
    <property type="match status" value="1"/>
</dbReference>
<dbReference type="GO" id="GO:0012505">
    <property type="term" value="C:endomembrane system"/>
    <property type="evidence" value="ECO:0007669"/>
    <property type="project" value="UniProtKB-SubCell"/>
</dbReference>
<dbReference type="OrthoDB" id="245989at2759"/>
<feature type="transmembrane region" description="Helical" evidence="14">
    <location>
        <begin position="619"/>
        <end position="645"/>
    </location>
</feature>
<evidence type="ECO:0000256" key="4">
    <source>
        <dbReference type="ARBA" id="ARBA00022448"/>
    </source>
</evidence>
<dbReference type="CDD" id="cd03232">
    <property type="entry name" value="ABCG_PDR_domain2"/>
    <property type="match status" value="1"/>
</dbReference>
<dbReference type="InterPro" id="IPR003593">
    <property type="entry name" value="AAA+_ATPase"/>
</dbReference>
<evidence type="ECO:0000256" key="9">
    <source>
        <dbReference type="ARBA" id="ARBA00022840"/>
    </source>
</evidence>
<dbReference type="SMART" id="SM00382">
    <property type="entry name" value="AAA"/>
    <property type="match status" value="2"/>
</dbReference>
<feature type="transmembrane region" description="Helical" evidence="14">
    <location>
        <begin position="1251"/>
        <end position="1270"/>
    </location>
</feature>
<dbReference type="EMBL" id="KZ613498">
    <property type="protein sequence ID" value="PMD17782.1"/>
    <property type="molecule type" value="Genomic_DNA"/>
</dbReference>
<dbReference type="GO" id="GO:0140359">
    <property type="term" value="F:ABC-type transporter activity"/>
    <property type="evidence" value="ECO:0007669"/>
    <property type="project" value="InterPro"/>
</dbReference>
<keyword evidence="6 14" id="KW-0812">Transmembrane</keyword>
<accession>A0A2J6PUS6</accession>